<protein>
    <submittedName>
        <fullName evidence="2">DUF2023 family protein</fullName>
    </submittedName>
</protein>
<organism evidence="2 3">
    <name type="scientific">Candidatus Altarchaeum hamiconexum</name>
    <dbReference type="NCBI Taxonomy" id="1803513"/>
    <lineage>
        <taxon>Archaea</taxon>
        <taxon>Candidatus Altarchaeota</taxon>
        <taxon>Candidatus Altiarchaeia</taxon>
        <taxon>Candidatus Altarchaeales</taxon>
        <taxon>Candidatus Altarchaeaceae</taxon>
        <taxon>Candidatus Altarchaeum</taxon>
    </lineage>
</organism>
<feature type="domain" description="DUF2023" evidence="1">
    <location>
        <begin position="1"/>
        <end position="95"/>
    </location>
</feature>
<accession>A0A8J7YXN4</accession>
<dbReference type="Proteomes" id="UP000768163">
    <property type="component" value="Unassembled WGS sequence"/>
</dbReference>
<dbReference type="InterPro" id="IPR018594">
    <property type="entry name" value="DUF2023"/>
</dbReference>
<dbReference type="Pfam" id="PF09633">
    <property type="entry name" value="DUF2023"/>
    <property type="match status" value="1"/>
</dbReference>
<proteinExistence type="predicted"/>
<dbReference type="AlphaFoldDB" id="A0A8J7YXN4"/>
<dbReference type="SUPFAM" id="SSF160448">
    <property type="entry name" value="PG1857-like"/>
    <property type="match status" value="1"/>
</dbReference>
<dbReference type="Gene3D" id="3.30.2190.10">
    <property type="entry name" value="PG1857-like"/>
    <property type="match status" value="1"/>
</dbReference>
<reference evidence="2" key="1">
    <citation type="submission" date="2019-11" db="EMBL/GenBank/DDBJ databases">
        <title>Lipid analysis of CO2-rich subsurface aquifers suggests an autotrophy-based deep biosphere with lysolipids enriched in CPR bacteria.</title>
        <authorList>
            <person name="Probst A.J."/>
            <person name="Elling F.J."/>
            <person name="Castelle C.J."/>
            <person name="Zhu Q."/>
            <person name="Elvert M."/>
            <person name="Birarda G."/>
            <person name="Holman H.-Y."/>
            <person name="Lane K.R."/>
            <person name="Ladd B."/>
            <person name="Ryan M.C."/>
            <person name="Woyke T."/>
            <person name="Hinrichs K.-U."/>
            <person name="Banfield J.F."/>
        </authorList>
    </citation>
    <scope>NUCLEOTIDE SEQUENCE</scope>
    <source>
        <strain evidence="2">CG_2015-01_33_1645</strain>
    </source>
</reference>
<name>A0A8J7YXN4_9ARCH</name>
<comment type="caution">
    <text evidence="2">The sequence shown here is derived from an EMBL/GenBank/DDBJ whole genome shotgun (WGS) entry which is preliminary data.</text>
</comment>
<dbReference type="InterPro" id="IPR036780">
    <property type="entry name" value="PG1857-like_sf"/>
</dbReference>
<feature type="non-terminal residue" evidence="2">
    <location>
        <position position="1"/>
    </location>
</feature>
<evidence type="ECO:0000313" key="3">
    <source>
        <dbReference type="Proteomes" id="UP000768163"/>
    </source>
</evidence>
<sequence length="119" mass="14305">HIYEYKKGLRNLVLHTTNLSDLSYMEEILKRKQISYIAHRINETRANIFFGDRICLDVVKSFGRYNLRMLTPEEDFILGIMLGYSRDQECLRYIQLKNNRKKNEKKVEINNEDQFKSIL</sequence>
<evidence type="ECO:0000313" key="2">
    <source>
        <dbReference type="EMBL" id="NCN65713.1"/>
    </source>
</evidence>
<dbReference type="EMBL" id="JAACVF010000212">
    <property type="protein sequence ID" value="NCN65713.1"/>
    <property type="molecule type" value="Genomic_DNA"/>
</dbReference>
<evidence type="ECO:0000259" key="1">
    <source>
        <dbReference type="Pfam" id="PF09633"/>
    </source>
</evidence>
<gene>
    <name evidence="2" type="ORF">GW910_06640</name>
</gene>